<dbReference type="EMBL" id="BPPX01000030">
    <property type="protein sequence ID" value="GJC88061.1"/>
    <property type="molecule type" value="Genomic_DNA"/>
</dbReference>
<sequence>MPDAARVTVARVAAMLRPHRGRQASLGAVLSSSRWHRNGHWLEKNLEAFFQRDPGADPVRLLGVDARRTRLLDDQTSPVQETAAELRQFPLRPLRRDHSLTFRMPQPPGFRKLQ</sequence>
<name>A0AA37LXV2_9PEZI</name>
<comment type="caution">
    <text evidence="1">The sequence shown here is derived from an EMBL/GenBank/DDBJ whole genome shotgun (WGS) entry which is preliminary data.</text>
</comment>
<organism evidence="1 2">
    <name type="scientific">Colletotrichum liriopes</name>
    <dbReference type="NCBI Taxonomy" id="708192"/>
    <lineage>
        <taxon>Eukaryota</taxon>
        <taxon>Fungi</taxon>
        <taxon>Dikarya</taxon>
        <taxon>Ascomycota</taxon>
        <taxon>Pezizomycotina</taxon>
        <taxon>Sordariomycetes</taxon>
        <taxon>Hypocreomycetidae</taxon>
        <taxon>Glomerellales</taxon>
        <taxon>Glomerellaceae</taxon>
        <taxon>Colletotrichum</taxon>
        <taxon>Colletotrichum spaethianum species complex</taxon>
    </lineage>
</organism>
<dbReference type="AlphaFoldDB" id="A0AA37LXV2"/>
<gene>
    <name evidence="1" type="ORF">ColLi_10899</name>
</gene>
<accession>A0AA37LXV2</accession>
<proteinExistence type="predicted"/>
<protein>
    <submittedName>
        <fullName evidence="1">Uncharacterized protein</fullName>
    </submittedName>
</protein>
<keyword evidence="2" id="KW-1185">Reference proteome</keyword>
<reference evidence="1 2" key="1">
    <citation type="submission" date="2021-07" db="EMBL/GenBank/DDBJ databases">
        <title>Genome data of Colletotrichum spaethianum.</title>
        <authorList>
            <person name="Utami Y.D."/>
            <person name="Hiruma K."/>
        </authorList>
    </citation>
    <scope>NUCLEOTIDE SEQUENCE [LARGE SCALE GENOMIC DNA]</scope>
    <source>
        <strain evidence="1 2">MAFF 242679</strain>
    </source>
</reference>
<dbReference type="Proteomes" id="UP001055172">
    <property type="component" value="Unassembled WGS sequence"/>
</dbReference>
<evidence type="ECO:0000313" key="1">
    <source>
        <dbReference type="EMBL" id="GJC88061.1"/>
    </source>
</evidence>
<evidence type="ECO:0000313" key="2">
    <source>
        <dbReference type="Proteomes" id="UP001055172"/>
    </source>
</evidence>